<keyword evidence="3 5" id="KW-1133">Transmembrane helix</keyword>
<comment type="caution">
    <text evidence="7">The sequence shown here is derived from an EMBL/GenBank/DDBJ whole genome shotgun (WGS) entry which is preliminary data.</text>
</comment>
<keyword evidence="4 5" id="KW-0472">Membrane</keyword>
<feature type="transmembrane region" description="Helical" evidence="5">
    <location>
        <begin position="230"/>
        <end position="250"/>
    </location>
</feature>
<feature type="transmembrane region" description="Helical" evidence="5">
    <location>
        <begin position="357"/>
        <end position="378"/>
    </location>
</feature>
<dbReference type="Pfam" id="PF04932">
    <property type="entry name" value="Wzy_C"/>
    <property type="match status" value="1"/>
</dbReference>
<dbReference type="EMBL" id="LAHO01000002">
    <property type="protein sequence ID" value="KKO46816.1"/>
    <property type="molecule type" value="Genomic_DNA"/>
</dbReference>
<gene>
    <name evidence="7" type="ORF">WG68_02400</name>
</gene>
<feature type="transmembrane region" description="Helical" evidence="5">
    <location>
        <begin position="156"/>
        <end position="174"/>
    </location>
</feature>
<keyword evidence="8" id="KW-1185">Reference proteome</keyword>
<feature type="transmembrane region" description="Helical" evidence="5">
    <location>
        <begin position="115"/>
        <end position="136"/>
    </location>
</feature>
<feature type="transmembrane region" description="Helical" evidence="5">
    <location>
        <begin position="62"/>
        <end position="80"/>
    </location>
</feature>
<keyword evidence="2 5" id="KW-0812">Transmembrane</keyword>
<feature type="transmembrane region" description="Helical" evidence="5">
    <location>
        <begin position="384"/>
        <end position="402"/>
    </location>
</feature>
<dbReference type="STRING" id="336831.WG68_02400"/>
<evidence type="ECO:0000256" key="5">
    <source>
        <dbReference type="SAM" id="Phobius"/>
    </source>
</evidence>
<dbReference type="AlphaFoldDB" id="A0A0M2V878"/>
<dbReference type="PANTHER" id="PTHR37422">
    <property type="entry name" value="TEICHURONIC ACID BIOSYNTHESIS PROTEIN TUAE"/>
    <property type="match status" value="1"/>
</dbReference>
<evidence type="ECO:0000256" key="4">
    <source>
        <dbReference type="ARBA" id="ARBA00023136"/>
    </source>
</evidence>
<reference evidence="7 8" key="1">
    <citation type="submission" date="2015-03" db="EMBL/GenBank/DDBJ databases">
        <title>Draft genome sequences of two protease-producing strains of Arsukibacterium isolated from two cold and alkaline environments.</title>
        <authorList>
            <person name="Lylloff J.E."/>
            <person name="Skov L.B."/>
            <person name="Jepsen M."/>
            <person name="Hallin P.F."/>
            <person name="Sorensen S.J."/>
            <person name="Stougaard P."/>
            <person name="Glaring M.A."/>
        </authorList>
    </citation>
    <scope>NUCLEOTIDE SEQUENCE [LARGE SCALE GENOMIC DNA]</scope>
    <source>
        <strain evidence="7 8">GCM72</strain>
    </source>
</reference>
<evidence type="ECO:0000256" key="1">
    <source>
        <dbReference type="ARBA" id="ARBA00004141"/>
    </source>
</evidence>
<dbReference type="PANTHER" id="PTHR37422:SF17">
    <property type="entry name" value="O-ANTIGEN LIGASE"/>
    <property type="match status" value="1"/>
</dbReference>
<accession>A0A0M2V878</accession>
<comment type="subcellular location">
    <subcellularLocation>
        <location evidence="1">Membrane</location>
        <topology evidence="1">Multi-pass membrane protein</topology>
    </subcellularLocation>
</comment>
<dbReference type="Proteomes" id="UP000034228">
    <property type="component" value="Unassembled WGS sequence"/>
</dbReference>
<evidence type="ECO:0000256" key="3">
    <source>
        <dbReference type="ARBA" id="ARBA00022989"/>
    </source>
</evidence>
<dbReference type="GO" id="GO:0016020">
    <property type="term" value="C:membrane"/>
    <property type="evidence" value="ECO:0007669"/>
    <property type="project" value="UniProtKB-SubCell"/>
</dbReference>
<evidence type="ECO:0000313" key="8">
    <source>
        <dbReference type="Proteomes" id="UP000034228"/>
    </source>
</evidence>
<feature type="transmembrane region" description="Helical" evidence="5">
    <location>
        <begin position="323"/>
        <end position="345"/>
    </location>
</feature>
<dbReference type="InterPro" id="IPR007016">
    <property type="entry name" value="O-antigen_ligase-rel_domated"/>
</dbReference>
<sequence>MLVVVVISFTYIGLSPFSTQHEIELEATGGTNAIRQLVFIAVFFLSSCCFYALGKLSDVKKILPFLLLCIWVVLSISWSAEPAISVRRLLLFLITASTVFMLVSIIRLDDMVDTLAYLLAALVIISVMSAFIVPGAVHTGTDFFGAGIDGNWKGVFYHKNAAGPATVFCIFLALQQYFKSHNYGWLLIVLLAIFFIYMTKSKTSMGLLVPSIMLGIFAVKVSAHRLYSKILALTITISVLLLLALSEQLVEAFIRIFNSPEAFTGRATIWELLYFAIVDNFWLGMGYGAVWSVGDGMKLADYARGWVEWVFTLTGGHSGYLDVFAALGVIGFVLSVWAFMLHPFLKLGAVGATSRSYLFFIFSTFAFFLGRNFLESGFLNADNGTWLCFLFCYFIYYIRVVGAK</sequence>
<name>A0A0M2V878_9GAMM</name>
<evidence type="ECO:0000259" key="6">
    <source>
        <dbReference type="Pfam" id="PF04932"/>
    </source>
</evidence>
<dbReference type="InterPro" id="IPR051533">
    <property type="entry name" value="WaaL-like"/>
</dbReference>
<feature type="transmembrane region" description="Helical" evidence="5">
    <location>
        <begin position="183"/>
        <end position="199"/>
    </location>
</feature>
<protein>
    <recommendedName>
        <fullName evidence="6">O-antigen ligase-related domain-containing protein</fullName>
    </recommendedName>
</protein>
<organism evidence="7 8">
    <name type="scientific">Arsukibacterium ikkense</name>
    <dbReference type="NCBI Taxonomy" id="336831"/>
    <lineage>
        <taxon>Bacteria</taxon>
        <taxon>Pseudomonadati</taxon>
        <taxon>Pseudomonadota</taxon>
        <taxon>Gammaproteobacteria</taxon>
        <taxon>Chromatiales</taxon>
        <taxon>Chromatiaceae</taxon>
        <taxon>Arsukibacterium</taxon>
    </lineage>
</organism>
<evidence type="ECO:0000313" key="7">
    <source>
        <dbReference type="EMBL" id="KKO46816.1"/>
    </source>
</evidence>
<proteinExistence type="predicted"/>
<feature type="transmembrane region" description="Helical" evidence="5">
    <location>
        <begin position="86"/>
        <end position="108"/>
    </location>
</feature>
<feature type="transmembrane region" description="Helical" evidence="5">
    <location>
        <begin position="33"/>
        <end position="53"/>
    </location>
</feature>
<evidence type="ECO:0000256" key="2">
    <source>
        <dbReference type="ARBA" id="ARBA00022692"/>
    </source>
</evidence>
<feature type="domain" description="O-antigen ligase-related" evidence="6">
    <location>
        <begin position="188"/>
        <end position="334"/>
    </location>
</feature>